<name>A0A7W5DZ42_9BACT</name>
<protein>
    <submittedName>
        <fullName evidence="2">Uncharacterized protein</fullName>
    </submittedName>
</protein>
<feature type="region of interest" description="Disordered" evidence="1">
    <location>
        <begin position="110"/>
        <end position="143"/>
    </location>
</feature>
<organism evidence="2 3">
    <name type="scientific">Aporhodopirellula rubra</name>
    <dbReference type="NCBI Taxonomy" id="980271"/>
    <lineage>
        <taxon>Bacteria</taxon>
        <taxon>Pseudomonadati</taxon>
        <taxon>Planctomycetota</taxon>
        <taxon>Planctomycetia</taxon>
        <taxon>Pirellulales</taxon>
        <taxon>Pirellulaceae</taxon>
        <taxon>Aporhodopirellula</taxon>
    </lineage>
</organism>
<proteinExistence type="predicted"/>
<dbReference type="EMBL" id="JACHXU010000009">
    <property type="protein sequence ID" value="MBB3207181.1"/>
    <property type="molecule type" value="Genomic_DNA"/>
</dbReference>
<sequence length="143" mass="15950">MAKFYVQSGTFRRVVAADSSRKAALWAVHEVMQQILPTEEDDCDSNVTPAADGLGNDESVQKMTVLSGVVRVNERGFDRDDANEMSTMEVVGEWNQMAMTLERLQQMLDGSRSNRETQRERIAGAIPATKRFSDDQFSDDLAA</sequence>
<comment type="caution">
    <text evidence="2">The sequence shown here is derived from an EMBL/GenBank/DDBJ whole genome shotgun (WGS) entry which is preliminary data.</text>
</comment>
<dbReference type="AlphaFoldDB" id="A0A7W5DZ42"/>
<reference evidence="2 3" key="1">
    <citation type="submission" date="2020-08" db="EMBL/GenBank/DDBJ databases">
        <title>Genomic Encyclopedia of Type Strains, Phase III (KMG-III): the genomes of soil and plant-associated and newly described type strains.</title>
        <authorList>
            <person name="Whitman W."/>
        </authorList>
    </citation>
    <scope>NUCLEOTIDE SEQUENCE [LARGE SCALE GENOMIC DNA]</scope>
    <source>
        <strain evidence="2 3">CECT 8075</strain>
    </source>
</reference>
<evidence type="ECO:0000256" key="1">
    <source>
        <dbReference type="SAM" id="MobiDB-lite"/>
    </source>
</evidence>
<accession>A0A7W5DZ42</accession>
<dbReference type="RefSeq" id="WP_184305546.1">
    <property type="nucleotide sequence ID" value="NZ_JACHXU010000009.1"/>
</dbReference>
<dbReference type="Proteomes" id="UP000536179">
    <property type="component" value="Unassembled WGS sequence"/>
</dbReference>
<keyword evidence="3" id="KW-1185">Reference proteome</keyword>
<evidence type="ECO:0000313" key="2">
    <source>
        <dbReference type="EMBL" id="MBB3207181.1"/>
    </source>
</evidence>
<feature type="compositionally biased region" description="Basic and acidic residues" evidence="1">
    <location>
        <begin position="112"/>
        <end position="122"/>
    </location>
</feature>
<gene>
    <name evidence="2" type="ORF">FHS27_003000</name>
</gene>
<evidence type="ECO:0000313" key="3">
    <source>
        <dbReference type="Proteomes" id="UP000536179"/>
    </source>
</evidence>